<name>A0A918WDV2_9ACTN</name>
<keyword evidence="2" id="KW-1185">Reference proteome</keyword>
<evidence type="ECO:0000313" key="1">
    <source>
        <dbReference type="EMBL" id="GHB10095.1"/>
    </source>
</evidence>
<dbReference type="RefSeq" id="WP_189983366.1">
    <property type="nucleotide sequence ID" value="NZ_BMUL01000027.1"/>
</dbReference>
<accession>A0A918WDV2</accession>
<reference evidence="1" key="1">
    <citation type="journal article" date="2014" name="Int. J. Syst. Evol. Microbiol.">
        <title>Complete genome sequence of Corynebacterium casei LMG S-19264T (=DSM 44701T), isolated from a smear-ripened cheese.</title>
        <authorList>
            <consortium name="US DOE Joint Genome Institute (JGI-PGF)"/>
            <person name="Walter F."/>
            <person name="Albersmeier A."/>
            <person name="Kalinowski J."/>
            <person name="Ruckert C."/>
        </authorList>
    </citation>
    <scope>NUCLEOTIDE SEQUENCE</scope>
    <source>
        <strain evidence="1">JCM 4518</strain>
    </source>
</reference>
<reference evidence="1" key="2">
    <citation type="submission" date="2020-09" db="EMBL/GenBank/DDBJ databases">
        <authorList>
            <person name="Sun Q."/>
            <person name="Ohkuma M."/>
        </authorList>
    </citation>
    <scope>NUCLEOTIDE SEQUENCE</scope>
    <source>
        <strain evidence="1">JCM 4518</strain>
    </source>
</reference>
<organism evidence="1 2">
    <name type="scientific">Streptomyces termitum</name>
    <dbReference type="NCBI Taxonomy" id="67368"/>
    <lineage>
        <taxon>Bacteria</taxon>
        <taxon>Bacillati</taxon>
        <taxon>Actinomycetota</taxon>
        <taxon>Actinomycetes</taxon>
        <taxon>Kitasatosporales</taxon>
        <taxon>Streptomycetaceae</taxon>
        <taxon>Streptomyces</taxon>
    </lineage>
</organism>
<sequence>MTPPSTASPPGTWAPGLCWRCETDDVPVIWLGPAHSEHHGHAPFVACERCVTRLEELIAAYAVGRSRTS</sequence>
<comment type="caution">
    <text evidence="1">The sequence shown here is derived from an EMBL/GenBank/DDBJ whole genome shotgun (WGS) entry which is preliminary data.</text>
</comment>
<evidence type="ECO:0000313" key="2">
    <source>
        <dbReference type="Proteomes" id="UP000644020"/>
    </source>
</evidence>
<protein>
    <submittedName>
        <fullName evidence="1">Uncharacterized protein</fullName>
    </submittedName>
</protein>
<dbReference type="AlphaFoldDB" id="A0A918WDV2"/>
<proteinExistence type="predicted"/>
<gene>
    <name evidence="1" type="ORF">GCM10010305_61150</name>
</gene>
<dbReference type="EMBL" id="BMUL01000027">
    <property type="protein sequence ID" value="GHB10095.1"/>
    <property type="molecule type" value="Genomic_DNA"/>
</dbReference>
<dbReference type="Proteomes" id="UP000644020">
    <property type="component" value="Unassembled WGS sequence"/>
</dbReference>